<protein>
    <submittedName>
        <fullName evidence="1">Uncharacterized protein</fullName>
    </submittedName>
</protein>
<dbReference type="RefSeq" id="WP_089309161.1">
    <property type="nucleotide sequence ID" value="NZ_FZNK01000014.1"/>
</dbReference>
<evidence type="ECO:0000313" key="1">
    <source>
        <dbReference type="EMBL" id="SNR71734.1"/>
    </source>
</evidence>
<reference evidence="1 2" key="1">
    <citation type="submission" date="2017-06" db="EMBL/GenBank/DDBJ databases">
        <authorList>
            <person name="Kim H.J."/>
            <person name="Triplett B.A."/>
        </authorList>
    </citation>
    <scope>NUCLEOTIDE SEQUENCE [LARGE SCALE GENOMIC DNA]</scope>
    <source>
        <strain evidence="1 2">DSM 19316</strain>
    </source>
</reference>
<accession>A0A238YM70</accession>
<organism evidence="1 2">
    <name type="scientific">Halorubrum ezzemoulense</name>
    <name type="common">Halorubrum chaoviator</name>
    <dbReference type="NCBI Taxonomy" id="337243"/>
    <lineage>
        <taxon>Archaea</taxon>
        <taxon>Methanobacteriati</taxon>
        <taxon>Methanobacteriota</taxon>
        <taxon>Stenosarchaea group</taxon>
        <taxon>Halobacteria</taxon>
        <taxon>Halobacteriales</taxon>
        <taxon>Haloferacaceae</taxon>
        <taxon>Halorubrum</taxon>
    </lineage>
</organism>
<dbReference type="EMBL" id="FZNK01000014">
    <property type="protein sequence ID" value="SNR71734.1"/>
    <property type="molecule type" value="Genomic_DNA"/>
</dbReference>
<sequence>MSSHALSLEIDDTELYGEAPTPANGDPYVAVVMTTNDEGVPIEKDTITLGTGFESIDDIAGDLKRRLEQPDQFDHDIGFAPDRAEIFGIAGSVSFASLTQKQEYTVELEGESFTFEAESELDARYRAASQFKAQLNGPYVGTSVSEFAQRATIANTETAESA</sequence>
<dbReference type="AlphaFoldDB" id="A0A238YM70"/>
<evidence type="ECO:0000313" key="2">
    <source>
        <dbReference type="Proteomes" id="UP000198297"/>
    </source>
</evidence>
<name>A0A238YM70_HALEZ</name>
<gene>
    <name evidence="1" type="ORF">SAMN06266787_11424</name>
</gene>
<proteinExistence type="predicted"/>
<dbReference type="Proteomes" id="UP000198297">
    <property type="component" value="Unassembled WGS sequence"/>
</dbReference>